<protein>
    <recommendedName>
        <fullName evidence="2">Phage portal protein</fullName>
    </recommendedName>
</protein>
<dbReference type="InterPro" id="IPR021145">
    <property type="entry name" value="Portal_protein_SPP1_Gp6-like"/>
</dbReference>
<dbReference type="Pfam" id="PF05133">
    <property type="entry name" value="SPP1_portal"/>
    <property type="match status" value="1"/>
</dbReference>
<name>A0A0F9ETF1_9ZZZZ</name>
<reference evidence="1" key="1">
    <citation type="journal article" date="2015" name="Nature">
        <title>Complex archaea that bridge the gap between prokaryotes and eukaryotes.</title>
        <authorList>
            <person name="Spang A."/>
            <person name="Saw J.H."/>
            <person name="Jorgensen S.L."/>
            <person name="Zaremba-Niedzwiedzka K."/>
            <person name="Martijn J."/>
            <person name="Lind A.E."/>
            <person name="van Eijk R."/>
            <person name="Schleper C."/>
            <person name="Guy L."/>
            <person name="Ettema T.J."/>
        </authorList>
    </citation>
    <scope>NUCLEOTIDE SEQUENCE</scope>
</reference>
<sequence>NVRGSNCLKVRRNPRKIHSKEEVRTSMPSAIEYVPATNPDRNNFASTVQEERTARRKAYLTAVDYYTGKHDQALETDPDEPDDNTRINLVRMTADRTISFLFPEVPKFVIDTGSVEETAPETFIRQFFEHNGGLKTLYKVGLRSFLSGHGFVRVKPVPEAKRDTQKFPKFISLDPTSVTVFWKADDTGEIVWYEMRYYVGKIAYIRDFVNKDTHWEIYTYKAEAAHNDVDKVLNAPTPHGSPPLWLDMIGFAEGSFVQEGKMVTHTSTIPPIIDFAHLPHPNDFYGLSDFTEKDLQDTVNVIASLRNRIVREHSEPVDVVTGADADEVHGSGSFMTIENAAARVHRMEMKGNMSGVTEVLDKLIETYLAIARVVLLKGEAKDLQRVTNAAVRTLFLDAISKNVLLQASYGAALALVARLVLQMGYETGHVKENPVDVDIKVQFGSALPTDMTEIANINALALNAGYMSLQAAAASLNLNWKEQQEAIKGEFEWKQQFAPEEETNDLTE</sequence>
<evidence type="ECO:0000313" key="1">
    <source>
        <dbReference type="EMBL" id="KKL77254.1"/>
    </source>
</evidence>
<organism evidence="1">
    <name type="scientific">marine sediment metagenome</name>
    <dbReference type="NCBI Taxonomy" id="412755"/>
    <lineage>
        <taxon>unclassified sequences</taxon>
        <taxon>metagenomes</taxon>
        <taxon>ecological metagenomes</taxon>
    </lineage>
</organism>
<comment type="caution">
    <text evidence="1">The sequence shown here is derived from an EMBL/GenBank/DDBJ whole genome shotgun (WGS) entry which is preliminary data.</text>
</comment>
<dbReference type="EMBL" id="LAZR01023806">
    <property type="protein sequence ID" value="KKL77254.1"/>
    <property type="molecule type" value="Genomic_DNA"/>
</dbReference>
<proteinExistence type="predicted"/>
<evidence type="ECO:0008006" key="2">
    <source>
        <dbReference type="Google" id="ProtNLM"/>
    </source>
</evidence>
<feature type="non-terminal residue" evidence="1">
    <location>
        <position position="1"/>
    </location>
</feature>
<gene>
    <name evidence="1" type="ORF">LCGC14_2036740</name>
</gene>
<accession>A0A0F9ETF1</accession>
<dbReference type="AlphaFoldDB" id="A0A0F9ETF1"/>